<keyword evidence="2" id="KW-1185">Reference proteome</keyword>
<proteinExistence type="predicted"/>
<accession>A0ABR3EIM4</accession>
<comment type="caution">
    <text evidence="1">The sequence shown here is derived from an EMBL/GenBank/DDBJ whole genome shotgun (WGS) entry which is preliminary data.</text>
</comment>
<evidence type="ECO:0000313" key="1">
    <source>
        <dbReference type="EMBL" id="KAL0562700.1"/>
    </source>
</evidence>
<feature type="non-terminal residue" evidence="1">
    <location>
        <position position="1"/>
    </location>
</feature>
<protein>
    <submittedName>
        <fullName evidence="1">Uncharacterized protein</fullName>
    </submittedName>
</protein>
<reference evidence="1 2" key="1">
    <citation type="submission" date="2024-02" db="EMBL/GenBank/DDBJ databases">
        <title>A draft genome for the cacao thread blight pathogen Marasmius crinis-equi.</title>
        <authorList>
            <person name="Cohen S.P."/>
            <person name="Baruah I.K."/>
            <person name="Amoako-Attah I."/>
            <person name="Bukari Y."/>
            <person name="Meinhardt L.W."/>
            <person name="Bailey B.A."/>
        </authorList>
    </citation>
    <scope>NUCLEOTIDE SEQUENCE [LARGE SCALE GENOMIC DNA]</scope>
    <source>
        <strain evidence="1 2">GH-76</strain>
    </source>
</reference>
<organism evidence="1 2">
    <name type="scientific">Marasmius crinis-equi</name>
    <dbReference type="NCBI Taxonomy" id="585013"/>
    <lineage>
        <taxon>Eukaryota</taxon>
        <taxon>Fungi</taxon>
        <taxon>Dikarya</taxon>
        <taxon>Basidiomycota</taxon>
        <taxon>Agaricomycotina</taxon>
        <taxon>Agaricomycetes</taxon>
        <taxon>Agaricomycetidae</taxon>
        <taxon>Agaricales</taxon>
        <taxon>Marasmiineae</taxon>
        <taxon>Marasmiaceae</taxon>
        <taxon>Marasmius</taxon>
    </lineage>
</organism>
<name>A0ABR3EIM4_9AGAR</name>
<dbReference type="Proteomes" id="UP001465976">
    <property type="component" value="Unassembled WGS sequence"/>
</dbReference>
<sequence length="117" mass="13551">ATRNEQNDSRRSPVWANAQFNNEFIGYQINADKHANDRSVAHDDEIEVNDLELCQRIEHEFPKRVEDGPDLDERLRFIMAFRPAENAQFNLAFHGVQHNSTPLQHVQTLSPTAQELQ</sequence>
<gene>
    <name evidence="1" type="ORF">V5O48_019381</name>
</gene>
<feature type="non-terminal residue" evidence="1">
    <location>
        <position position="117"/>
    </location>
</feature>
<evidence type="ECO:0000313" key="2">
    <source>
        <dbReference type="Proteomes" id="UP001465976"/>
    </source>
</evidence>
<dbReference type="EMBL" id="JBAHYK010004746">
    <property type="protein sequence ID" value="KAL0562700.1"/>
    <property type="molecule type" value="Genomic_DNA"/>
</dbReference>